<gene>
    <name evidence="2" type="ORF">S01H4_47317</name>
</gene>
<reference evidence="2" key="1">
    <citation type="journal article" date="2014" name="Front. Microbiol.">
        <title>High frequency of phylogenetically diverse reductive dehalogenase-homologous genes in deep subseafloor sedimentary metagenomes.</title>
        <authorList>
            <person name="Kawai M."/>
            <person name="Futagami T."/>
            <person name="Toyoda A."/>
            <person name="Takaki Y."/>
            <person name="Nishi S."/>
            <person name="Hori S."/>
            <person name="Arai W."/>
            <person name="Tsubouchi T."/>
            <person name="Morono Y."/>
            <person name="Uchiyama I."/>
            <person name="Ito T."/>
            <person name="Fujiyama A."/>
            <person name="Inagaki F."/>
            <person name="Takami H."/>
        </authorList>
    </citation>
    <scope>NUCLEOTIDE SEQUENCE</scope>
    <source>
        <strain evidence="2">Expedition CK06-06</strain>
    </source>
</reference>
<dbReference type="InterPro" id="IPR020562">
    <property type="entry name" value="PRibGlycinamide_synth_N"/>
</dbReference>
<organism evidence="2">
    <name type="scientific">marine sediment metagenome</name>
    <dbReference type="NCBI Taxonomy" id="412755"/>
    <lineage>
        <taxon>unclassified sequences</taxon>
        <taxon>metagenomes</taxon>
        <taxon>ecological metagenomes</taxon>
    </lineage>
</organism>
<comment type="caution">
    <text evidence="2">The sequence shown here is derived from an EMBL/GenBank/DDBJ whole genome shotgun (WGS) entry which is preliminary data.</text>
</comment>
<dbReference type="Pfam" id="PF02844">
    <property type="entry name" value="GARS_N"/>
    <property type="match status" value="1"/>
</dbReference>
<dbReference type="EMBL" id="BART01026549">
    <property type="protein sequence ID" value="GAG98211.1"/>
    <property type="molecule type" value="Genomic_DNA"/>
</dbReference>
<evidence type="ECO:0000313" key="2">
    <source>
        <dbReference type="EMBL" id="GAG98211.1"/>
    </source>
</evidence>
<feature type="non-terminal residue" evidence="2">
    <location>
        <position position="130"/>
    </location>
</feature>
<dbReference type="InterPro" id="IPR000115">
    <property type="entry name" value="PRibGlycinamide_synth"/>
</dbReference>
<accession>X1DP51</accession>
<dbReference type="InterPro" id="IPR016185">
    <property type="entry name" value="PreATP-grasp_dom_sf"/>
</dbReference>
<proteinExistence type="predicted"/>
<dbReference type="SUPFAM" id="SSF52440">
    <property type="entry name" value="PreATP-grasp domain"/>
    <property type="match status" value="1"/>
</dbReference>
<dbReference type="AlphaFoldDB" id="X1DP51"/>
<name>X1DP51_9ZZZZ</name>
<sequence>MKILVVGSGGREHTLVWKFVQEGTLTGTSNNTVYCIPGNGGISQIAQCVNIGLNKFDEIKNFVRQNKIDITVVGPEVPLADGIVDSFQEQGLKIFGPNKTAAQLESSKSFAKMFMKKYDMPTAEFEIFDN</sequence>
<feature type="domain" description="Phosphoribosylglycinamide synthetase N-terminal" evidence="1">
    <location>
        <begin position="1"/>
        <end position="105"/>
    </location>
</feature>
<evidence type="ECO:0000259" key="1">
    <source>
        <dbReference type="Pfam" id="PF02844"/>
    </source>
</evidence>
<protein>
    <recommendedName>
        <fullName evidence="1">Phosphoribosylglycinamide synthetase N-terminal domain-containing protein</fullName>
    </recommendedName>
</protein>
<dbReference type="PANTHER" id="PTHR43472">
    <property type="entry name" value="PHOSPHORIBOSYLAMINE--GLYCINE LIGASE"/>
    <property type="match status" value="1"/>
</dbReference>
<dbReference type="Gene3D" id="3.40.50.20">
    <property type="match status" value="1"/>
</dbReference>
<dbReference type="GO" id="GO:0009113">
    <property type="term" value="P:purine nucleobase biosynthetic process"/>
    <property type="evidence" value="ECO:0007669"/>
    <property type="project" value="InterPro"/>
</dbReference>
<dbReference type="GO" id="GO:0004637">
    <property type="term" value="F:phosphoribosylamine-glycine ligase activity"/>
    <property type="evidence" value="ECO:0007669"/>
    <property type="project" value="InterPro"/>
</dbReference>
<dbReference type="PANTHER" id="PTHR43472:SF1">
    <property type="entry name" value="PHOSPHORIBOSYLAMINE--GLYCINE LIGASE, CHLOROPLASTIC"/>
    <property type="match status" value="1"/>
</dbReference>